<evidence type="ECO:0000313" key="2">
    <source>
        <dbReference type="Proteomes" id="UP000625711"/>
    </source>
</evidence>
<dbReference type="EMBL" id="JAACXV010014591">
    <property type="protein sequence ID" value="KAF7265649.1"/>
    <property type="molecule type" value="Genomic_DNA"/>
</dbReference>
<dbReference type="Proteomes" id="UP000625711">
    <property type="component" value="Unassembled WGS sequence"/>
</dbReference>
<name>A0A834M5A7_RHYFE</name>
<gene>
    <name evidence="1" type="ORF">GWI33_020951</name>
</gene>
<sequence>MDKISAAGNWSIQKCTSPIFCLASQSPETIFSLTDADFLRSERKYLQCRSRNPAFETGSLTSVDITTADFNIKQAIIEWLSELLNQQVVSM</sequence>
<protein>
    <submittedName>
        <fullName evidence="1">Uncharacterized protein</fullName>
    </submittedName>
</protein>
<keyword evidence="2" id="KW-1185">Reference proteome</keyword>
<proteinExistence type="predicted"/>
<accession>A0A834M5A7</accession>
<organism evidence="1 2">
    <name type="scientific">Rhynchophorus ferrugineus</name>
    <name type="common">Red palm weevil</name>
    <name type="synonym">Curculio ferrugineus</name>
    <dbReference type="NCBI Taxonomy" id="354439"/>
    <lineage>
        <taxon>Eukaryota</taxon>
        <taxon>Metazoa</taxon>
        <taxon>Ecdysozoa</taxon>
        <taxon>Arthropoda</taxon>
        <taxon>Hexapoda</taxon>
        <taxon>Insecta</taxon>
        <taxon>Pterygota</taxon>
        <taxon>Neoptera</taxon>
        <taxon>Endopterygota</taxon>
        <taxon>Coleoptera</taxon>
        <taxon>Polyphaga</taxon>
        <taxon>Cucujiformia</taxon>
        <taxon>Curculionidae</taxon>
        <taxon>Dryophthorinae</taxon>
        <taxon>Rhynchophorus</taxon>
    </lineage>
</organism>
<comment type="caution">
    <text evidence="1">The sequence shown here is derived from an EMBL/GenBank/DDBJ whole genome shotgun (WGS) entry which is preliminary data.</text>
</comment>
<reference evidence="1" key="1">
    <citation type="submission" date="2020-08" db="EMBL/GenBank/DDBJ databases">
        <title>Genome sequencing and assembly of the red palm weevil Rhynchophorus ferrugineus.</title>
        <authorList>
            <person name="Dias G.B."/>
            <person name="Bergman C.M."/>
            <person name="Manee M."/>
        </authorList>
    </citation>
    <scope>NUCLEOTIDE SEQUENCE</scope>
    <source>
        <strain evidence="1">AA-2017</strain>
        <tissue evidence="1">Whole larva</tissue>
    </source>
</reference>
<dbReference type="AlphaFoldDB" id="A0A834M5A7"/>
<evidence type="ECO:0000313" key="1">
    <source>
        <dbReference type="EMBL" id="KAF7265649.1"/>
    </source>
</evidence>